<organism evidence="3 4">
    <name type="scientific">Psychroserpens burtonensis</name>
    <dbReference type="NCBI Taxonomy" id="49278"/>
    <lineage>
        <taxon>Bacteria</taxon>
        <taxon>Pseudomonadati</taxon>
        <taxon>Bacteroidota</taxon>
        <taxon>Flavobacteriia</taxon>
        <taxon>Flavobacteriales</taxon>
        <taxon>Flavobacteriaceae</taxon>
        <taxon>Psychroserpens</taxon>
    </lineage>
</organism>
<feature type="domain" description="TonB C-terminal" evidence="2">
    <location>
        <begin position="96"/>
        <end position="157"/>
    </location>
</feature>
<name>A0A5C7B6Z1_9FLAO</name>
<evidence type="ECO:0000259" key="2">
    <source>
        <dbReference type="Pfam" id="PF03544"/>
    </source>
</evidence>
<sequence length="169" mass="19199">MKAFYTILLTLIFTMTYAQDSISKSEAQLKLIEQDGTFKIVPFNIIERVPIYSGCDEQLSNEKLKKCMSDKISSFVLKTFDTRMASYLKPSVTDVRITVLFKIDEHGNIGNIMARGPHPKLEQEAIRVVEALPDMTKPGMQDGKPAIVPYMLPIRFAIEKPSKNQRIQN</sequence>
<feature type="chain" id="PRO_5022966528" description="TonB C-terminal domain-containing protein" evidence="1">
    <location>
        <begin position="19"/>
        <end position="169"/>
    </location>
</feature>
<dbReference type="OrthoDB" id="1522859at2"/>
<dbReference type="STRING" id="1123037.GCA_000425305_01639"/>
<dbReference type="AlphaFoldDB" id="A0A5C7B6Z1"/>
<dbReference type="InterPro" id="IPR037682">
    <property type="entry name" value="TonB_C"/>
</dbReference>
<dbReference type="Gene3D" id="3.30.1150.10">
    <property type="match status" value="1"/>
</dbReference>
<comment type="caution">
    <text evidence="3">The sequence shown here is derived from an EMBL/GenBank/DDBJ whole genome shotgun (WGS) entry which is preliminary data.</text>
</comment>
<evidence type="ECO:0000313" key="3">
    <source>
        <dbReference type="EMBL" id="TXE17672.1"/>
    </source>
</evidence>
<evidence type="ECO:0000313" key="4">
    <source>
        <dbReference type="Proteomes" id="UP000321938"/>
    </source>
</evidence>
<evidence type="ECO:0000256" key="1">
    <source>
        <dbReference type="SAM" id="SignalP"/>
    </source>
</evidence>
<dbReference type="Proteomes" id="UP000321938">
    <property type="component" value="Unassembled WGS sequence"/>
</dbReference>
<feature type="signal peptide" evidence="1">
    <location>
        <begin position="1"/>
        <end position="18"/>
    </location>
</feature>
<dbReference type="Pfam" id="PF03544">
    <property type="entry name" value="TonB_C"/>
    <property type="match status" value="1"/>
</dbReference>
<dbReference type="EMBL" id="VOSB01000011">
    <property type="protein sequence ID" value="TXE17672.1"/>
    <property type="molecule type" value="Genomic_DNA"/>
</dbReference>
<dbReference type="RefSeq" id="WP_147231602.1">
    <property type="nucleotide sequence ID" value="NZ_VOSB01000011.1"/>
</dbReference>
<reference evidence="3 4" key="1">
    <citation type="submission" date="2019-08" db="EMBL/GenBank/DDBJ databases">
        <title>Genome of Psychroserpens burtonensis ACAM 167.</title>
        <authorList>
            <person name="Bowman J.P."/>
        </authorList>
    </citation>
    <scope>NUCLEOTIDE SEQUENCE [LARGE SCALE GENOMIC DNA]</scope>
    <source>
        <strain evidence="3 4">ACAM 167</strain>
    </source>
</reference>
<dbReference type="SUPFAM" id="SSF74653">
    <property type="entry name" value="TolA/TonB C-terminal domain"/>
    <property type="match status" value="1"/>
</dbReference>
<keyword evidence="1" id="KW-0732">Signal</keyword>
<keyword evidence="4" id="KW-1185">Reference proteome</keyword>
<proteinExistence type="predicted"/>
<gene>
    <name evidence="3" type="ORF">ES692_08900</name>
</gene>
<accession>A0A5C7B6Z1</accession>
<protein>
    <recommendedName>
        <fullName evidence="2">TonB C-terminal domain-containing protein</fullName>
    </recommendedName>
</protein>
<dbReference type="GO" id="GO:0055085">
    <property type="term" value="P:transmembrane transport"/>
    <property type="evidence" value="ECO:0007669"/>
    <property type="project" value="InterPro"/>
</dbReference>